<dbReference type="InterPro" id="IPR000014">
    <property type="entry name" value="PAS"/>
</dbReference>
<comment type="caution">
    <text evidence="3">The sequence shown here is derived from an EMBL/GenBank/DDBJ whole genome shotgun (WGS) entry which is preliminary data.</text>
</comment>
<dbReference type="SUPFAM" id="SSF109604">
    <property type="entry name" value="HD-domain/PDEase-like"/>
    <property type="match status" value="1"/>
</dbReference>
<sequence>MSDQMIYKTILENLPDGLVVADENDEIIFVNSAAEEIRHIKREEKIGQNIINCHKTESHEKVKRAIVYLKEKEKSFKRMVIDNANGKVYENIYQIIANGKDLKVGSIVLSRDITEKHRVEEENLKYNQKLKLEITGLTDRLNSLFIESLNSLVYTLEAKDIYTKGHSERVTKISTKYVQEVYGQSQLYADIELAAKLHDIGKIGVNEAILNKVGKLTKEEIIEMQRHPTITAQILSPFLNLKEVIDIAKHHHERYDGNGYPDRQRGDEINIGSRILALADTYDAITSTRSYRKALNVKEAIDIIYANLGTQFDPKLGKTFLELVESGTL</sequence>
<dbReference type="AlphaFoldDB" id="A0A645AQ92"/>
<evidence type="ECO:0000313" key="3">
    <source>
        <dbReference type="EMBL" id="MPM53023.1"/>
    </source>
</evidence>
<dbReference type="SMART" id="SM00471">
    <property type="entry name" value="HDc"/>
    <property type="match status" value="1"/>
</dbReference>
<dbReference type="Pfam" id="PF13487">
    <property type="entry name" value="HD_5"/>
    <property type="match status" value="1"/>
</dbReference>
<feature type="domain" description="HD-GYP" evidence="2">
    <location>
        <begin position="141"/>
        <end position="329"/>
    </location>
</feature>
<reference evidence="3" key="1">
    <citation type="submission" date="2019-08" db="EMBL/GenBank/DDBJ databases">
        <authorList>
            <person name="Kucharzyk K."/>
            <person name="Murdoch R.W."/>
            <person name="Higgins S."/>
            <person name="Loffler F."/>
        </authorList>
    </citation>
    <scope>NUCLEOTIDE SEQUENCE</scope>
</reference>
<dbReference type="InterPro" id="IPR013767">
    <property type="entry name" value="PAS_fold"/>
</dbReference>
<dbReference type="Pfam" id="PF00989">
    <property type="entry name" value="PAS"/>
    <property type="match status" value="1"/>
</dbReference>
<dbReference type="CDD" id="cd00077">
    <property type="entry name" value="HDc"/>
    <property type="match status" value="1"/>
</dbReference>
<dbReference type="InterPro" id="IPR037522">
    <property type="entry name" value="HD_GYP_dom"/>
</dbReference>
<gene>
    <name evidence="3" type="ORF">SDC9_99787</name>
</gene>
<dbReference type="SUPFAM" id="SSF55785">
    <property type="entry name" value="PYP-like sensor domain (PAS domain)"/>
    <property type="match status" value="1"/>
</dbReference>
<name>A0A645AQ92_9ZZZZ</name>
<dbReference type="GO" id="GO:0006355">
    <property type="term" value="P:regulation of DNA-templated transcription"/>
    <property type="evidence" value="ECO:0007669"/>
    <property type="project" value="InterPro"/>
</dbReference>
<evidence type="ECO:0000259" key="1">
    <source>
        <dbReference type="PROSITE" id="PS50112"/>
    </source>
</evidence>
<dbReference type="SMART" id="SM00091">
    <property type="entry name" value="PAS"/>
    <property type="match status" value="1"/>
</dbReference>
<organism evidence="3">
    <name type="scientific">bioreactor metagenome</name>
    <dbReference type="NCBI Taxonomy" id="1076179"/>
    <lineage>
        <taxon>unclassified sequences</taxon>
        <taxon>metagenomes</taxon>
        <taxon>ecological metagenomes</taxon>
    </lineage>
</organism>
<dbReference type="PROSITE" id="PS51832">
    <property type="entry name" value="HD_GYP"/>
    <property type="match status" value="1"/>
</dbReference>
<dbReference type="Gene3D" id="3.30.450.20">
    <property type="entry name" value="PAS domain"/>
    <property type="match status" value="1"/>
</dbReference>
<feature type="domain" description="PAS" evidence="1">
    <location>
        <begin position="3"/>
        <end position="73"/>
    </location>
</feature>
<dbReference type="Gene3D" id="1.10.3210.10">
    <property type="entry name" value="Hypothetical protein af1432"/>
    <property type="match status" value="1"/>
</dbReference>
<dbReference type="InterPro" id="IPR003607">
    <property type="entry name" value="HD/PDEase_dom"/>
</dbReference>
<protein>
    <recommendedName>
        <fullName evidence="4">Cyclic di-GMP phosphodiesterase</fullName>
    </recommendedName>
</protein>
<dbReference type="PANTHER" id="PTHR43155:SF2">
    <property type="entry name" value="CYCLIC DI-GMP PHOSPHODIESTERASE PA4108"/>
    <property type="match status" value="1"/>
</dbReference>
<dbReference type="PANTHER" id="PTHR43155">
    <property type="entry name" value="CYCLIC DI-GMP PHOSPHODIESTERASE PA4108-RELATED"/>
    <property type="match status" value="1"/>
</dbReference>
<dbReference type="InterPro" id="IPR035965">
    <property type="entry name" value="PAS-like_dom_sf"/>
</dbReference>
<evidence type="ECO:0000259" key="2">
    <source>
        <dbReference type="PROSITE" id="PS51832"/>
    </source>
</evidence>
<evidence type="ECO:0008006" key="4">
    <source>
        <dbReference type="Google" id="ProtNLM"/>
    </source>
</evidence>
<dbReference type="NCBIfam" id="TIGR00229">
    <property type="entry name" value="sensory_box"/>
    <property type="match status" value="1"/>
</dbReference>
<proteinExistence type="predicted"/>
<accession>A0A645AQ92</accession>
<dbReference type="PROSITE" id="PS50112">
    <property type="entry name" value="PAS"/>
    <property type="match status" value="1"/>
</dbReference>
<dbReference type="EMBL" id="VSSQ01014138">
    <property type="protein sequence ID" value="MPM53023.1"/>
    <property type="molecule type" value="Genomic_DNA"/>
</dbReference>
<dbReference type="CDD" id="cd00130">
    <property type="entry name" value="PAS"/>
    <property type="match status" value="1"/>
</dbReference>